<dbReference type="PANTHER" id="PTHR47636:SF1">
    <property type="entry name" value="TRANSCRIPTIONAL REGULATORY PROTEIN RCO1"/>
    <property type="match status" value="1"/>
</dbReference>
<dbReference type="PROSITE" id="PS50016">
    <property type="entry name" value="ZF_PHD_2"/>
    <property type="match status" value="2"/>
</dbReference>
<accession>A0A1V6RSD1</accession>
<dbReference type="Gene3D" id="3.30.40.10">
    <property type="entry name" value="Zinc/RING finger domain, C3HC4 (zinc finger)"/>
    <property type="match status" value="2"/>
</dbReference>
<keyword evidence="1" id="KW-0479">Metal-binding</keyword>
<name>A0A1V6RSD1_9EURO</name>
<keyword evidence="3" id="KW-0862">Zinc</keyword>
<evidence type="ECO:0000256" key="3">
    <source>
        <dbReference type="ARBA" id="ARBA00022833"/>
    </source>
</evidence>
<dbReference type="EMBL" id="MDYP01000033">
    <property type="protein sequence ID" value="OQE04468.1"/>
    <property type="molecule type" value="Genomic_DNA"/>
</dbReference>
<dbReference type="PANTHER" id="PTHR47636">
    <property type="entry name" value="TRANSCRIPTIONAL REGULATORY PROTEIN RCO1"/>
    <property type="match status" value="1"/>
</dbReference>
<dbReference type="GO" id="GO:0006357">
    <property type="term" value="P:regulation of transcription by RNA polymerase II"/>
    <property type="evidence" value="ECO:0007669"/>
    <property type="project" value="TreeGrafter"/>
</dbReference>
<proteinExistence type="predicted"/>
<evidence type="ECO:0000313" key="8">
    <source>
        <dbReference type="Proteomes" id="UP000191518"/>
    </source>
</evidence>
<feature type="domain" description="PHD-type" evidence="6">
    <location>
        <begin position="668"/>
        <end position="721"/>
    </location>
</feature>
<evidence type="ECO:0000259" key="6">
    <source>
        <dbReference type="PROSITE" id="PS50016"/>
    </source>
</evidence>
<sequence>MDAVRNTVRRVSKRLLNKKTEADKAIKEKQDAAAATAVQPLPPAPTGSTQSESRQGSSQTAKRRKLQKKPPGPSKPTPQYRTMKPIGEYPSTAEYRAAGVAPPSERAQRVATVPTSDPRNEATRPSPVNGVESLTADKDHFDVAEEASLASISREVETMANRAVRNSTTPADAATPTSTSPGADDTNKYVTVLMSLPFHPSDKYDVRKLRALIKQSIINATKDDKELVAVTLLYFWSNAVDDEFQLSLVANMADGEGDQQKQFSLQAILNESSQEAQQWYQKYIRATANAAVLPPRSESSMPSANSIDAEPSFKVSDIYRDTSGPRVEEAFLSGKSNTAPLKRPKKPCRVNENAYKRKRQWEMDPDHEEKMRIVRARLQAQSYSENDAVVRYSAIRTQIGPPDAIQHPYNMENIDTGVDKDIEEINRSRSLPAQTSILDIPISKGPEPEAPSVYSPSASVIARKAGQPVSRRQKAKAKAPEHPQRARSLSVDTTISTLSSLSNSCYSVRFNNWSGDHEPRQNPNSIEPPDNSDDCHQCGKGGDLLCCDTCINSYHFECLDPPLDPKNPPKGEWHCPQCSIRNSFSTLIAHSKHYKKTEFQLPQDVKEHFEGVDEGVVFDEDYARNLKHQRYYKSAPHLPRLTKAPKQDGPIIYANPMLLREYDNKGDCIRCSKCGFTSQGTRPIITCDYCPCRFHLDCLDPPRAHPPNPKVGWMCPNHVTPDDMIATKDLNGSDERIRRIRRTKNMAFIDCDIMVPDDPNQSLFDEDWREKRARFLGGDVCLNFITAVKEDHHESQKKYAKDVEQKCLDLTKQITNDYINRAETAGSSTNITQTGLPTDLSRNVSYAVNSMIVGAPVSNDEFDAAAALLSMAASQPAPPVPAVGEGHIAAAAGPTSPVAQKTSSGIDEESTLGSSHAANSPPLNPESSRPPSESHPDSEVLPRIPVFNRKRSRAADQGSGGEPARKRQYSKSK</sequence>
<comment type="caution">
    <text evidence="7">The sequence shown here is derived from an EMBL/GenBank/DDBJ whole genome shotgun (WGS) entry which is preliminary data.</text>
</comment>
<evidence type="ECO:0000256" key="5">
    <source>
        <dbReference type="SAM" id="MobiDB-lite"/>
    </source>
</evidence>
<dbReference type="SUPFAM" id="SSF57903">
    <property type="entry name" value="FYVE/PHD zinc finger"/>
    <property type="match status" value="2"/>
</dbReference>
<evidence type="ECO:0000313" key="7">
    <source>
        <dbReference type="EMBL" id="OQE04468.1"/>
    </source>
</evidence>
<dbReference type="GO" id="GO:0008270">
    <property type="term" value="F:zinc ion binding"/>
    <property type="evidence" value="ECO:0007669"/>
    <property type="project" value="UniProtKB-KW"/>
</dbReference>
<dbReference type="AlphaFoldDB" id="A0A1V6RSD1"/>
<evidence type="ECO:0000256" key="4">
    <source>
        <dbReference type="PROSITE-ProRule" id="PRU00146"/>
    </source>
</evidence>
<dbReference type="CDD" id="cd15532">
    <property type="entry name" value="PHD2_CHD_II"/>
    <property type="match status" value="1"/>
</dbReference>
<organism evidence="7 8">
    <name type="scientific">Penicillium vulpinum</name>
    <dbReference type="NCBI Taxonomy" id="29845"/>
    <lineage>
        <taxon>Eukaryota</taxon>
        <taxon>Fungi</taxon>
        <taxon>Dikarya</taxon>
        <taxon>Ascomycota</taxon>
        <taxon>Pezizomycotina</taxon>
        <taxon>Eurotiomycetes</taxon>
        <taxon>Eurotiomycetidae</taxon>
        <taxon>Eurotiales</taxon>
        <taxon>Aspergillaceae</taxon>
        <taxon>Penicillium</taxon>
    </lineage>
</organism>
<dbReference type="InterPro" id="IPR011011">
    <property type="entry name" value="Znf_FYVE_PHD"/>
</dbReference>
<dbReference type="InterPro" id="IPR019786">
    <property type="entry name" value="Zinc_finger_PHD-type_CS"/>
</dbReference>
<evidence type="ECO:0000256" key="2">
    <source>
        <dbReference type="ARBA" id="ARBA00022771"/>
    </source>
</evidence>
<dbReference type="STRING" id="29845.A0A1V6RSD1"/>
<gene>
    <name evidence="7" type="ORF">PENVUL_c033G01259</name>
</gene>
<feature type="compositionally biased region" description="Polar residues" evidence="5">
    <location>
        <begin position="897"/>
        <end position="918"/>
    </location>
</feature>
<keyword evidence="2 4" id="KW-0863">Zinc-finger</keyword>
<dbReference type="SMART" id="SM00249">
    <property type="entry name" value="PHD"/>
    <property type="match status" value="2"/>
</dbReference>
<dbReference type="InterPro" id="IPR052819">
    <property type="entry name" value="Chromatin_regulatory_protein"/>
</dbReference>
<feature type="region of interest" description="Disordered" evidence="5">
    <location>
        <begin position="162"/>
        <end position="186"/>
    </location>
</feature>
<dbReference type="InterPro" id="IPR001965">
    <property type="entry name" value="Znf_PHD"/>
</dbReference>
<dbReference type="GO" id="GO:0032221">
    <property type="term" value="C:Rpd3S complex"/>
    <property type="evidence" value="ECO:0007669"/>
    <property type="project" value="TreeGrafter"/>
</dbReference>
<feature type="compositionally biased region" description="Low complexity" evidence="5">
    <location>
        <begin position="167"/>
        <end position="181"/>
    </location>
</feature>
<dbReference type="InterPro" id="IPR019787">
    <property type="entry name" value="Znf_PHD-finger"/>
</dbReference>
<reference evidence="8" key="1">
    <citation type="journal article" date="2017" name="Nat. Microbiol.">
        <title>Global analysis of biosynthetic gene clusters reveals vast potential of secondary metabolite production in Penicillium species.</title>
        <authorList>
            <person name="Nielsen J.C."/>
            <person name="Grijseels S."/>
            <person name="Prigent S."/>
            <person name="Ji B."/>
            <person name="Dainat J."/>
            <person name="Nielsen K.F."/>
            <person name="Frisvad J.C."/>
            <person name="Workman M."/>
            <person name="Nielsen J."/>
        </authorList>
    </citation>
    <scope>NUCLEOTIDE SEQUENCE [LARGE SCALE GENOMIC DNA]</scope>
    <source>
        <strain evidence="8">IBT 29486</strain>
    </source>
</reference>
<feature type="region of interest" description="Disordered" evidence="5">
    <location>
        <begin position="894"/>
        <end position="973"/>
    </location>
</feature>
<dbReference type="InterPro" id="IPR013083">
    <property type="entry name" value="Znf_RING/FYVE/PHD"/>
</dbReference>
<keyword evidence="8" id="KW-1185">Reference proteome</keyword>
<dbReference type="Pfam" id="PF00628">
    <property type="entry name" value="PHD"/>
    <property type="match status" value="2"/>
</dbReference>
<feature type="domain" description="PHD-type" evidence="6">
    <location>
        <begin position="532"/>
        <end position="581"/>
    </location>
</feature>
<feature type="region of interest" description="Disordered" evidence="5">
    <location>
        <begin position="15"/>
        <end position="134"/>
    </location>
</feature>
<feature type="compositionally biased region" description="Polar residues" evidence="5">
    <location>
        <begin position="46"/>
        <end position="60"/>
    </location>
</feature>
<dbReference type="PROSITE" id="PS01359">
    <property type="entry name" value="ZF_PHD_1"/>
    <property type="match status" value="1"/>
</dbReference>
<protein>
    <recommendedName>
        <fullName evidence="6">PHD-type domain-containing protein</fullName>
    </recommendedName>
</protein>
<feature type="compositionally biased region" description="Basic and acidic residues" evidence="5">
    <location>
        <begin position="18"/>
        <end position="31"/>
    </location>
</feature>
<evidence type="ECO:0000256" key="1">
    <source>
        <dbReference type="ARBA" id="ARBA00022723"/>
    </source>
</evidence>
<dbReference type="CDD" id="cd15534">
    <property type="entry name" value="PHD2_PHF12_Rco1"/>
    <property type="match status" value="1"/>
</dbReference>
<feature type="region of interest" description="Disordered" evidence="5">
    <location>
        <begin position="462"/>
        <end position="491"/>
    </location>
</feature>
<dbReference type="Proteomes" id="UP000191518">
    <property type="component" value="Unassembled WGS sequence"/>
</dbReference>